<evidence type="ECO:0000313" key="2">
    <source>
        <dbReference type="Proteomes" id="UP001165960"/>
    </source>
</evidence>
<gene>
    <name evidence="1" type="ORF">DSO57_1035081</name>
</gene>
<reference evidence="1" key="1">
    <citation type="submission" date="2022-04" db="EMBL/GenBank/DDBJ databases">
        <title>Genome of the entomopathogenic fungus Entomophthora muscae.</title>
        <authorList>
            <person name="Elya C."/>
            <person name="Lovett B.R."/>
            <person name="Lee E."/>
            <person name="Macias A.M."/>
            <person name="Hajek A.E."/>
            <person name="De Bivort B.L."/>
            <person name="Kasson M.T."/>
            <person name="De Fine Licht H.H."/>
            <person name="Stajich J.E."/>
        </authorList>
    </citation>
    <scope>NUCLEOTIDE SEQUENCE</scope>
    <source>
        <strain evidence="1">Berkeley</strain>
    </source>
</reference>
<dbReference type="Proteomes" id="UP001165960">
    <property type="component" value="Unassembled WGS sequence"/>
</dbReference>
<evidence type="ECO:0000313" key="1">
    <source>
        <dbReference type="EMBL" id="KAJ9083401.1"/>
    </source>
</evidence>
<accession>A0ACC2U9R8</accession>
<sequence>MLQFTEAVIKREFQALLKRGGAKLGKKPKKKVDSQIKEVYPYIIDLLQQDPYLQLTEVYCLLELHGIFIAIRTAQLWMHGLVVGVLIMTNQPANESFDESDLSYDHAISVILTCCLSSILDNIVFISYYKLSLQSHDYGTLSEKNTPKGKRKGAQGKVIGAFLAVYLLCSEVRHRHITGNPNLRIGFVLSLG</sequence>
<comment type="caution">
    <text evidence="1">The sequence shown here is derived from an EMBL/GenBank/DDBJ whole genome shotgun (WGS) entry which is preliminary data.</text>
</comment>
<keyword evidence="2" id="KW-1185">Reference proteome</keyword>
<organism evidence="1 2">
    <name type="scientific">Entomophthora muscae</name>
    <dbReference type="NCBI Taxonomy" id="34485"/>
    <lineage>
        <taxon>Eukaryota</taxon>
        <taxon>Fungi</taxon>
        <taxon>Fungi incertae sedis</taxon>
        <taxon>Zoopagomycota</taxon>
        <taxon>Entomophthoromycotina</taxon>
        <taxon>Entomophthoromycetes</taxon>
        <taxon>Entomophthorales</taxon>
        <taxon>Entomophthoraceae</taxon>
        <taxon>Entomophthora</taxon>
    </lineage>
</organism>
<name>A0ACC2U9R8_9FUNG</name>
<proteinExistence type="predicted"/>
<protein>
    <submittedName>
        <fullName evidence="1">Uncharacterized protein</fullName>
    </submittedName>
</protein>
<dbReference type="EMBL" id="QTSX02001013">
    <property type="protein sequence ID" value="KAJ9083401.1"/>
    <property type="molecule type" value="Genomic_DNA"/>
</dbReference>